<evidence type="ECO:0000313" key="7">
    <source>
        <dbReference type="EMBL" id="CAF4508935.1"/>
    </source>
</evidence>
<feature type="transmembrane region" description="Helical" evidence="5">
    <location>
        <begin position="205"/>
        <end position="223"/>
    </location>
</feature>
<dbReference type="GO" id="GO:0016020">
    <property type="term" value="C:membrane"/>
    <property type="evidence" value="ECO:0007669"/>
    <property type="project" value="UniProtKB-SubCell"/>
</dbReference>
<proteinExistence type="predicted"/>
<evidence type="ECO:0000256" key="2">
    <source>
        <dbReference type="ARBA" id="ARBA00022692"/>
    </source>
</evidence>
<dbReference type="AlphaFoldDB" id="A0A818ULM0"/>
<comment type="caution">
    <text evidence="6">The sequence shown here is derived from an EMBL/GenBank/DDBJ whole genome shotgun (WGS) entry which is preliminary data.</text>
</comment>
<evidence type="ECO:0000256" key="3">
    <source>
        <dbReference type="ARBA" id="ARBA00022989"/>
    </source>
</evidence>
<dbReference type="Proteomes" id="UP000663838">
    <property type="component" value="Unassembled WGS sequence"/>
</dbReference>
<name>A0A818ULM0_9BILA</name>
<gene>
    <name evidence="6" type="ORF">KIK155_LOCUS26739</name>
    <name evidence="7" type="ORF">TOA249_LOCUS4098</name>
</gene>
<dbReference type="InterPro" id="IPR004031">
    <property type="entry name" value="PMP22/EMP/MP20/Claudin"/>
</dbReference>
<keyword evidence="3 5" id="KW-1133">Transmembrane helix</keyword>
<dbReference type="EMBL" id="CAJOBS010000152">
    <property type="protein sequence ID" value="CAF4508935.1"/>
    <property type="molecule type" value="Genomic_DNA"/>
</dbReference>
<evidence type="ECO:0000313" key="8">
    <source>
        <dbReference type="Proteomes" id="UP000663865"/>
    </source>
</evidence>
<evidence type="ECO:0000313" key="6">
    <source>
        <dbReference type="EMBL" id="CAF3702351.1"/>
    </source>
</evidence>
<keyword evidence="4 5" id="KW-0472">Membrane</keyword>
<feature type="transmembrane region" description="Helical" evidence="5">
    <location>
        <begin position="7"/>
        <end position="25"/>
    </location>
</feature>
<organism evidence="6 8">
    <name type="scientific">Rotaria socialis</name>
    <dbReference type="NCBI Taxonomy" id="392032"/>
    <lineage>
        <taxon>Eukaryota</taxon>
        <taxon>Metazoa</taxon>
        <taxon>Spiralia</taxon>
        <taxon>Gnathifera</taxon>
        <taxon>Rotifera</taxon>
        <taxon>Eurotatoria</taxon>
        <taxon>Bdelloidea</taxon>
        <taxon>Philodinida</taxon>
        <taxon>Philodinidae</taxon>
        <taxon>Rotaria</taxon>
    </lineage>
</organism>
<dbReference type="Proteomes" id="UP000663865">
    <property type="component" value="Unassembled WGS sequence"/>
</dbReference>
<feature type="transmembrane region" description="Helical" evidence="5">
    <location>
        <begin position="103"/>
        <end position="124"/>
    </location>
</feature>
<evidence type="ECO:0000256" key="4">
    <source>
        <dbReference type="ARBA" id="ARBA00023136"/>
    </source>
</evidence>
<reference evidence="6" key="1">
    <citation type="submission" date="2021-02" db="EMBL/GenBank/DDBJ databases">
        <authorList>
            <person name="Nowell W R."/>
        </authorList>
    </citation>
    <scope>NUCLEOTIDE SEQUENCE</scope>
</reference>
<evidence type="ECO:0000256" key="5">
    <source>
        <dbReference type="SAM" id="Phobius"/>
    </source>
</evidence>
<accession>A0A818ULM0</accession>
<dbReference type="Pfam" id="PF13903">
    <property type="entry name" value="Claudin_2"/>
    <property type="match status" value="1"/>
</dbReference>
<feature type="transmembrane region" description="Helical" evidence="5">
    <location>
        <begin position="136"/>
        <end position="165"/>
    </location>
</feature>
<sequence>MQKAKILYFTVFILAVFAFVFHVTAMGHHHWKTAVKHNFTNINYINQTTIGLFTRCVTSYFNAAETCFPNKFPMNNNFLDSNLCVQIPLNDNFQCDFLPSTKGIASCAIIAAVFLGLAIVTLFIHSINTSEARSVGICLSFFPLLLLLLTFIFILITLILVGSYLSRDMMYILRRPSTDSNLQQLLEEVRQIYTVRIGWSTGLDIIALVLTFFSFILYTVFVFKVGRSS</sequence>
<dbReference type="EMBL" id="CAJNYV010004867">
    <property type="protein sequence ID" value="CAF3702351.1"/>
    <property type="molecule type" value="Genomic_DNA"/>
</dbReference>
<protein>
    <submittedName>
        <fullName evidence="6">Uncharacterized protein</fullName>
    </submittedName>
</protein>
<dbReference type="Gene3D" id="1.20.140.150">
    <property type="match status" value="1"/>
</dbReference>
<evidence type="ECO:0000256" key="1">
    <source>
        <dbReference type="ARBA" id="ARBA00004141"/>
    </source>
</evidence>
<keyword evidence="2 5" id="KW-0812">Transmembrane</keyword>
<comment type="subcellular location">
    <subcellularLocation>
        <location evidence="1">Membrane</location>
        <topology evidence="1">Multi-pass membrane protein</topology>
    </subcellularLocation>
</comment>